<gene>
    <name evidence="1" type="ORF">FPE_LOCUS12687</name>
</gene>
<dbReference type="Gene3D" id="3.40.50.300">
    <property type="entry name" value="P-loop containing nucleotide triphosphate hydrolases"/>
    <property type="match status" value="1"/>
</dbReference>
<dbReference type="AlphaFoldDB" id="A0AAD1Z8R3"/>
<reference evidence="1" key="1">
    <citation type="submission" date="2023-05" db="EMBL/GenBank/DDBJ databases">
        <authorList>
            <person name="Huff M."/>
        </authorList>
    </citation>
    <scope>NUCLEOTIDE SEQUENCE</scope>
</reference>
<dbReference type="EMBL" id="OU503042">
    <property type="protein sequence ID" value="CAI9765257.1"/>
    <property type="molecule type" value="Genomic_DNA"/>
</dbReference>
<name>A0AAD1Z8R3_9LAMI</name>
<evidence type="ECO:0000313" key="2">
    <source>
        <dbReference type="Proteomes" id="UP000834106"/>
    </source>
</evidence>
<proteinExistence type="predicted"/>
<evidence type="ECO:0000313" key="1">
    <source>
        <dbReference type="EMBL" id="CAI9765257.1"/>
    </source>
</evidence>
<dbReference type="InterPro" id="IPR027417">
    <property type="entry name" value="P-loop_NTPase"/>
</dbReference>
<keyword evidence="2" id="KW-1185">Reference proteome</keyword>
<dbReference type="SUPFAM" id="SSF52540">
    <property type="entry name" value="P-loop containing nucleoside triphosphate hydrolases"/>
    <property type="match status" value="1"/>
</dbReference>
<organism evidence="1 2">
    <name type="scientific">Fraxinus pennsylvanica</name>
    <dbReference type="NCBI Taxonomy" id="56036"/>
    <lineage>
        <taxon>Eukaryota</taxon>
        <taxon>Viridiplantae</taxon>
        <taxon>Streptophyta</taxon>
        <taxon>Embryophyta</taxon>
        <taxon>Tracheophyta</taxon>
        <taxon>Spermatophyta</taxon>
        <taxon>Magnoliopsida</taxon>
        <taxon>eudicotyledons</taxon>
        <taxon>Gunneridae</taxon>
        <taxon>Pentapetalae</taxon>
        <taxon>asterids</taxon>
        <taxon>lamiids</taxon>
        <taxon>Lamiales</taxon>
        <taxon>Oleaceae</taxon>
        <taxon>Oleeae</taxon>
        <taxon>Fraxinus</taxon>
    </lineage>
</organism>
<accession>A0AAD1Z8R3</accession>
<sequence>MDVEVEVKLDEENENEIKEKMIDDLMETEEAEGEAPYDVVREIDVYFAPSIDPNTRKSNGLLNLGGSIEGFAASDVDMMSKLDLDCKWENEISNVRSSEGNTRILDDFRDTEDGKDCHRDVKERNDEGEKMKLCQDDWDDFVQESVDHNHVSLVQSLSSCVVTDDAESYPIDIEESRGDKVFVEEAGSNNVENVDTLVKNNVRNLGSLENLSLDQKYVDDSKSNYDEMREKGDKTGMSTMKEEGILESVIPPSDTTREAVFVGFTNSLQFDTIKFENQADIITVRKLFPNQGAVLEPTMQGRDMIDRERTRTGKTLAFGIPIMDKITQFIEKYGR</sequence>
<protein>
    <submittedName>
        <fullName evidence="1">Uncharacterized protein</fullName>
    </submittedName>
</protein>
<dbReference type="Proteomes" id="UP000834106">
    <property type="component" value="Chromosome 7"/>
</dbReference>